<dbReference type="RefSeq" id="WP_221208946.1">
    <property type="nucleotide sequence ID" value="NZ_BMQT01000014.1"/>
</dbReference>
<evidence type="ECO:0000256" key="1">
    <source>
        <dbReference type="SAM" id="MobiDB-lite"/>
    </source>
</evidence>
<keyword evidence="3" id="KW-1185">Reference proteome</keyword>
<dbReference type="AlphaFoldDB" id="A0A7W5F9T2"/>
<gene>
    <name evidence="2" type="ORF">FHS12_003338</name>
</gene>
<organism evidence="2 3">
    <name type="scientific">Nocardioides albus</name>
    <dbReference type="NCBI Taxonomy" id="1841"/>
    <lineage>
        <taxon>Bacteria</taxon>
        <taxon>Bacillati</taxon>
        <taxon>Actinomycetota</taxon>
        <taxon>Actinomycetes</taxon>
        <taxon>Propionibacteriales</taxon>
        <taxon>Nocardioidaceae</taxon>
        <taxon>Nocardioides</taxon>
    </lineage>
</organism>
<proteinExistence type="predicted"/>
<dbReference type="Proteomes" id="UP000577707">
    <property type="component" value="Unassembled WGS sequence"/>
</dbReference>
<reference evidence="2 3" key="1">
    <citation type="submission" date="2020-08" db="EMBL/GenBank/DDBJ databases">
        <title>Genomic Encyclopedia of Type Strains, Phase III (KMG-III): the genomes of soil and plant-associated and newly described type strains.</title>
        <authorList>
            <person name="Whitman W."/>
        </authorList>
    </citation>
    <scope>NUCLEOTIDE SEQUENCE [LARGE SCALE GENOMIC DNA]</scope>
    <source>
        <strain evidence="2 3">CECT 3302</strain>
    </source>
</reference>
<feature type="region of interest" description="Disordered" evidence="1">
    <location>
        <begin position="1"/>
        <end position="21"/>
    </location>
</feature>
<name>A0A7W5F9T2_9ACTN</name>
<dbReference type="Gene3D" id="3.60.10.10">
    <property type="entry name" value="Endonuclease/exonuclease/phosphatase"/>
    <property type="match status" value="2"/>
</dbReference>
<evidence type="ECO:0000313" key="3">
    <source>
        <dbReference type="Proteomes" id="UP000577707"/>
    </source>
</evidence>
<dbReference type="InterPro" id="IPR036691">
    <property type="entry name" value="Endo/exonu/phosph_ase_sf"/>
</dbReference>
<dbReference type="EMBL" id="JACHXG010000006">
    <property type="protein sequence ID" value="MBB3090386.1"/>
    <property type="molecule type" value="Genomic_DNA"/>
</dbReference>
<comment type="caution">
    <text evidence="2">The sequence shown here is derived from an EMBL/GenBank/DDBJ whole genome shotgun (WGS) entry which is preliminary data.</text>
</comment>
<accession>A0A7W5F9T2</accession>
<feature type="compositionally biased region" description="Basic and acidic residues" evidence="1">
    <location>
        <begin position="1"/>
        <end position="11"/>
    </location>
</feature>
<protein>
    <recommendedName>
        <fullName evidence="4">Endonuclease/exonuclease/phosphatase domain-containing protein</fullName>
    </recommendedName>
</protein>
<evidence type="ECO:0000313" key="2">
    <source>
        <dbReference type="EMBL" id="MBB3090386.1"/>
    </source>
</evidence>
<sequence>MSFNIRYDREGTQPGQPDYWPERKPLVTAFVELEKPTILGVQKAEFGQLGAIEAGLGPKYRMLGFGRDGTRIDWILTTPGITVKEAAINTWTKDGRWPSDHTPVQALVRLPSGS</sequence>
<dbReference type="SUPFAM" id="SSF56219">
    <property type="entry name" value="DNase I-like"/>
    <property type="match status" value="1"/>
</dbReference>
<evidence type="ECO:0008006" key="4">
    <source>
        <dbReference type="Google" id="ProtNLM"/>
    </source>
</evidence>